<dbReference type="InterPro" id="IPR015947">
    <property type="entry name" value="PUA-like_sf"/>
</dbReference>
<name>Q54SC0_DICDI</name>
<keyword evidence="14" id="KW-1185">Reference proteome</keyword>
<evidence type="ECO:0000256" key="9">
    <source>
        <dbReference type="ARBA" id="ARBA00025699"/>
    </source>
</evidence>
<feature type="domain" description="Ribosomal RNA small subunit methyltransferase E methyltransferase" evidence="11">
    <location>
        <begin position="111"/>
        <end position="290"/>
    </location>
</feature>
<evidence type="ECO:0000256" key="6">
    <source>
        <dbReference type="ARBA" id="ARBA00022603"/>
    </source>
</evidence>
<dbReference type="InterPro" id="IPR029026">
    <property type="entry name" value="tRNA_m1G_MTases_N"/>
</dbReference>
<dbReference type="RefSeq" id="XP_640119.1">
    <property type="nucleotide sequence ID" value="XM_635027.1"/>
</dbReference>
<dbReference type="NCBIfam" id="TIGR00046">
    <property type="entry name" value="RsmE family RNA methyltransferase"/>
    <property type="match status" value="1"/>
</dbReference>
<dbReference type="InterPro" id="IPR029028">
    <property type="entry name" value="Alpha/beta_knot_MTases"/>
</dbReference>
<dbReference type="SMR" id="Q54SC0"/>
<dbReference type="AlphaFoldDB" id="Q54SC0"/>
<dbReference type="GO" id="GO:0070042">
    <property type="term" value="F:rRNA (uridine-N3-)-methyltransferase activity"/>
    <property type="evidence" value="ECO:0000318"/>
    <property type="project" value="GO_Central"/>
</dbReference>
<comment type="similarity">
    <text evidence="2">Belongs to the RNA methyltransferase RsmE family.</text>
</comment>
<sequence length="314" mass="36190">MRRFFINNIPFVNGGSLLLSGQQHSHLKKSLRLKVGNVIEVFDSNGQNCQATIIDIGKNETKIKLQLDSNKALKKDNKNSIINENSNNNKEDIDEIINMNNNNDNNNIDININIDLATSLPKIQRAEWMIEKLTEIGVKNLFLLESEYSKSSPSSGSLTSNKLDRFERIIIESSKQSKNNHLMNIIPPQPYKQFLKDKFNIDTIKQSKYSHIFLFDPNGKPLPLIFNEIKENNNNNVRDTLILIGPEGGFTNNEINQLQQTIDKRNDSNFYISKLGNTILRMETAAIVKSELILSVYMNDYIHFFYFLYNFVYF</sequence>
<dbReference type="Pfam" id="PF20260">
    <property type="entry name" value="PUA_4"/>
    <property type="match status" value="1"/>
</dbReference>
<feature type="domain" description="Ribosomal RNA small subunit methyltransferase E PUA-like" evidence="12">
    <location>
        <begin position="20"/>
        <end position="65"/>
    </location>
</feature>
<gene>
    <name evidence="13" type="ORF">DDB_G0282549</name>
</gene>
<evidence type="ECO:0000256" key="4">
    <source>
        <dbReference type="ARBA" id="ARBA00022490"/>
    </source>
</evidence>
<dbReference type="SUPFAM" id="SSF88697">
    <property type="entry name" value="PUA domain-like"/>
    <property type="match status" value="1"/>
</dbReference>
<reference evidence="13 14" key="1">
    <citation type="journal article" date="2005" name="Nature">
        <title>The genome of the social amoeba Dictyostelium discoideum.</title>
        <authorList>
            <consortium name="The Dictyostelium discoideum Sequencing Consortium"/>
            <person name="Eichinger L."/>
            <person name="Pachebat J.A."/>
            <person name="Glockner G."/>
            <person name="Rajandream M.A."/>
            <person name="Sucgang R."/>
            <person name="Berriman M."/>
            <person name="Song J."/>
            <person name="Olsen R."/>
            <person name="Szafranski K."/>
            <person name="Xu Q."/>
            <person name="Tunggal B."/>
            <person name="Kummerfeld S."/>
            <person name="Madera M."/>
            <person name="Konfortov B.A."/>
            <person name="Rivero F."/>
            <person name="Bankier A.T."/>
            <person name="Lehmann R."/>
            <person name="Hamlin N."/>
            <person name="Davies R."/>
            <person name="Gaudet P."/>
            <person name="Fey P."/>
            <person name="Pilcher K."/>
            <person name="Chen G."/>
            <person name="Saunders D."/>
            <person name="Sodergren E."/>
            <person name="Davis P."/>
            <person name="Kerhornou A."/>
            <person name="Nie X."/>
            <person name="Hall N."/>
            <person name="Anjard C."/>
            <person name="Hemphill L."/>
            <person name="Bason N."/>
            <person name="Farbrother P."/>
            <person name="Desany B."/>
            <person name="Just E."/>
            <person name="Morio T."/>
            <person name="Rost R."/>
            <person name="Churcher C."/>
            <person name="Cooper J."/>
            <person name="Haydock S."/>
            <person name="van Driessche N."/>
            <person name="Cronin A."/>
            <person name="Goodhead I."/>
            <person name="Muzny D."/>
            <person name="Mourier T."/>
            <person name="Pain A."/>
            <person name="Lu M."/>
            <person name="Harper D."/>
            <person name="Lindsay R."/>
            <person name="Hauser H."/>
            <person name="James K."/>
            <person name="Quiles M."/>
            <person name="Madan Babu M."/>
            <person name="Saito T."/>
            <person name="Buchrieser C."/>
            <person name="Wardroper A."/>
            <person name="Felder M."/>
            <person name="Thangavelu M."/>
            <person name="Johnson D."/>
            <person name="Knights A."/>
            <person name="Loulseged H."/>
            <person name="Mungall K."/>
            <person name="Oliver K."/>
            <person name="Price C."/>
            <person name="Quail M.A."/>
            <person name="Urushihara H."/>
            <person name="Hernandez J."/>
            <person name="Rabbinowitsch E."/>
            <person name="Steffen D."/>
            <person name="Sanders M."/>
            <person name="Ma J."/>
            <person name="Kohara Y."/>
            <person name="Sharp S."/>
            <person name="Simmonds M."/>
            <person name="Spiegler S."/>
            <person name="Tivey A."/>
            <person name="Sugano S."/>
            <person name="White B."/>
            <person name="Walker D."/>
            <person name="Woodward J."/>
            <person name="Winckler T."/>
            <person name="Tanaka Y."/>
            <person name="Shaulsky G."/>
            <person name="Schleicher M."/>
            <person name="Weinstock G."/>
            <person name="Rosenthal A."/>
            <person name="Cox E.C."/>
            <person name="Chisholm R.L."/>
            <person name="Gibbs R."/>
            <person name="Loomis W.F."/>
            <person name="Platzer M."/>
            <person name="Kay R.R."/>
            <person name="Williams J."/>
            <person name="Dear P.H."/>
            <person name="Noegel A.A."/>
            <person name="Barrell B."/>
            <person name="Kuspa A."/>
        </authorList>
    </citation>
    <scope>NUCLEOTIDE SEQUENCE [LARGE SCALE GENOMIC DNA]</scope>
    <source>
        <strain evidence="13 14">AX4</strain>
    </source>
</reference>
<evidence type="ECO:0000259" key="12">
    <source>
        <dbReference type="Pfam" id="PF20260"/>
    </source>
</evidence>
<dbReference type="GO" id="GO:0070475">
    <property type="term" value="P:rRNA base methylation"/>
    <property type="evidence" value="ECO:0000318"/>
    <property type="project" value="GO_Central"/>
</dbReference>
<evidence type="ECO:0000256" key="7">
    <source>
        <dbReference type="ARBA" id="ARBA00022679"/>
    </source>
</evidence>
<dbReference type="InterPro" id="IPR006700">
    <property type="entry name" value="RsmE"/>
</dbReference>
<keyword evidence="8" id="KW-0949">S-adenosyl-L-methionine</keyword>
<accession>Q54SC0</accession>
<dbReference type="Gene3D" id="3.40.1280.10">
    <property type="match status" value="1"/>
</dbReference>
<keyword evidence="6" id="KW-0489">Methyltransferase</keyword>
<evidence type="ECO:0000256" key="2">
    <source>
        <dbReference type="ARBA" id="ARBA00005528"/>
    </source>
</evidence>
<dbReference type="HOGENOM" id="CLU_067442_4_1_1"/>
<dbReference type="eggNOG" id="ENOG502QPPV">
    <property type="taxonomic scope" value="Eukaryota"/>
</dbReference>
<dbReference type="InterPro" id="IPR046886">
    <property type="entry name" value="RsmE_MTase_dom"/>
</dbReference>
<dbReference type="EMBL" id="AAFI02000047">
    <property type="protein sequence ID" value="EAL66134.1"/>
    <property type="molecule type" value="Genomic_DNA"/>
</dbReference>
<dbReference type="PhylomeDB" id="Q54SC0"/>
<comment type="function">
    <text evidence="9">Specifically methylates the N3 position of the uracil ring of uridine 1498 (m3U1498) in 16S rRNA. Acts on the fully assembled 30S ribosomal subunit.</text>
</comment>
<dbReference type="GO" id="GO:0005737">
    <property type="term" value="C:cytoplasm"/>
    <property type="evidence" value="ECO:0007669"/>
    <property type="project" value="UniProtKB-SubCell"/>
</dbReference>
<evidence type="ECO:0000256" key="1">
    <source>
        <dbReference type="ARBA" id="ARBA00004496"/>
    </source>
</evidence>
<keyword evidence="7" id="KW-0808">Transferase</keyword>
<comment type="caution">
    <text evidence="13">The sequence shown here is derived from an EMBL/GenBank/DDBJ whole genome shotgun (WGS) entry which is preliminary data.</text>
</comment>
<dbReference type="SUPFAM" id="SSF75217">
    <property type="entry name" value="alpha/beta knot"/>
    <property type="match status" value="1"/>
</dbReference>
<dbReference type="STRING" id="44689.Q54SC0"/>
<dbReference type="OMA" id="MLWSDSA"/>
<dbReference type="InterPro" id="IPR046887">
    <property type="entry name" value="RsmE_PUA-like"/>
</dbReference>
<dbReference type="PANTHER" id="PTHR30027:SF3">
    <property type="entry name" value="16S RRNA (URACIL(1498)-N(3))-METHYLTRANSFERASE"/>
    <property type="match status" value="1"/>
</dbReference>
<dbReference type="PANTHER" id="PTHR30027">
    <property type="entry name" value="RIBOSOMAL RNA SMALL SUBUNIT METHYLTRANSFERASE E"/>
    <property type="match status" value="1"/>
</dbReference>
<dbReference type="InParanoid" id="Q54SC0"/>
<evidence type="ECO:0000313" key="13">
    <source>
        <dbReference type="EMBL" id="EAL66134.1"/>
    </source>
</evidence>
<dbReference type="VEuPathDB" id="AmoebaDB:DDB_G0282549"/>
<evidence type="ECO:0000313" key="14">
    <source>
        <dbReference type="Proteomes" id="UP000002195"/>
    </source>
</evidence>
<keyword evidence="4" id="KW-0963">Cytoplasm</keyword>
<dbReference type="Proteomes" id="UP000002195">
    <property type="component" value="Unassembled WGS sequence"/>
</dbReference>
<evidence type="ECO:0000259" key="11">
    <source>
        <dbReference type="Pfam" id="PF04452"/>
    </source>
</evidence>
<dbReference type="GeneID" id="8623653"/>
<keyword evidence="5" id="KW-0698">rRNA processing</keyword>
<comment type="catalytic activity">
    <reaction evidence="10">
        <text>uridine(1498) in 16S rRNA + S-adenosyl-L-methionine = N(3)-methyluridine(1498) in 16S rRNA + S-adenosyl-L-homocysteine + H(+)</text>
        <dbReference type="Rhea" id="RHEA:42920"/>
        <dbReference type="Rhea" id="RHEA-COMP:10283"/>
        <dbReference type="Rhea" id="RHEA-COMP:10284"/>
        <dbReference type="ChEBI" id="CHEBI:15378"/>
        <dbReference type="ChEBI" id="CHEBI:57856"/>
        <dbReference type="ChEBI" id="CHEBI:59789"/>
        <dbReference type="ChEBI" id="CHEBI:65315"/>
        <dbReference type="ChEBI" id="CHEBI:74502"/>
        <dbReference type="EC" id="2.1.1.193"/>
    </reaction>
</comment>
<protein>
    <recommendedName>
        <fullName evidence="3">16S rRNA (uracil(1498)-N(3))-methyltransferase</fullName>
        <ecNumber evidence="3">2.1.1.193</ecNumber>
    </recommendedName>
</protein>
<dbReference type="EC" id="2.1.1.193" evidence="3"/>
<comment type="subcellular location">
    <subcellularLocation>
        <location evidence="1">Cytoplasm</location>
    </subcellularLocation>
</comment>
<dbReference type="KEGG" id="ddi:DDB_G0282549"/>
<evidence type="ECO:0000256" key="5">
    <source>
        <dbReference type="ARBA" id="ARBA00022552"/>
    </source>
</evidence>
<proteinExistence type="inferred from homology"/>
<dbReference type="dictyBase" id="DDB_G0282549"/>
<evidence type="ECO:0000256" key="3">
    <source>
        <dbReference type="ARBA" id="ARBA00012328"/>
    </source>
</evidence>
<dbReference type="PaxDb" id="44689-DDB0204831"/>
<evidence type="ECO:0000256" key="8">
    <source>
        <dbReference type="ARBA" id="ARBA00022691"/>
    </source>
</evidence>
<evidence type="ECO:0000256" key="10">
    <source>
        <dbReference type="ARBA" id="ARBA00047944"/>
    </source>
</evidence>
<organism evidence="13 14">
    <name type="scientific">Dictyostelium discoideum</name>
    <name type="common">Social amoeba</name>
    <dbReference type="NCBI Taxonomy" id="44689"/>
    <lineage>
        <taxon>Eukaryota</taxon>
        <taxon>Amoebozoa</taxon>
        <taxon>Evosea</taxon>
        <taxon>Eumycetozoa</taxon>
        <taxon>Dictyostelia</taxon>
        <taxon>Dictyosteliales</taxon>
        <taxon>Dictyosteliaceae</taxon>
        <taxon>Dictyostelium</taxon>
    </lineage>
</organism>
<dbReference type="CDD" id="cd18084">
    <property type="entry name" value="RsmE-like"/>
    <property type="match status" value="1"/>
</dbReference>
<dbReference type="Pfam" id="PF04452">
    <property type="entry name" value="Methyltrans_RNA"/>
    <property type="match status" value="1"/>
</dbReference>